<feature type="signal peptide" evidence="16">
    <location>
        <begin position="1"/>
        <end position="23"/>
    </location>
</feature>
<dbReference type="SUPFAM" id="SSF56935">
    <property type="entry name" value="Porins"/>
    <property type="match status" value="1"/>
</dbReference>
<comment type="similarity">
    <text evidence="2 13 14">Belongs to the TonB-dependent receptor family.</text>
</comment>
<dbReference type="PANTHER" id="PTHR32552:SF68">
    <property type="entry name" value="FERRICHROME OUTER MEMBRANE TRANSPORTER_PHAGE RECEPTOR"/>
    <property type="match status" value="1"/>
</dbReference>
<dbReference type="RefSeq" id="WP_012409837.1">
    <property type="nucleotide sequence ID" value="NC_010628.1"/>
</dbReference>
<dbReference type="KEGG" id="npu:Npun_F3454"/>
<dbReference type="Pfam" id="PF07715">
    <property type="entry name" value="Plug"/>
    <property type="match status" value="1"/>
</dbReference>
<evidence type="ECO:0000259" key="17">
    <source>
        <dbReference type="Pfam" id="PF00593"/>
    </source>
</evidence>
<proteinExistence type="inferred from homology"/>
<evidence type="ECO:0000256" key="2">
    <source>
        <dbReference type="ARBA" id="ARBA00009810"/>
    </source>
</evidence>
<dbReference type="CDD" id="cd01347">
    <property type="entry name" value="ligand_gated_channel"/>
    <property type="match status" value="1"/>
</dbReference>
<dbReference type="InterPro" id="IPR012910">
    <property type="entry name" value="Plug_dom"/>
</dbReference>
<dbReference type="InterPro" id="IPR039426">
    <property type="entry name" value="TonB-dep_rcpt-like"/>
</dbReference>
<dbReference type="Gene3D" id="2.40.170.20">
    <property type="entry name" value="TonB-dependent receptor, beta-barrel domain"/>
    <property type="match status" value="1"/>
</dbReference>
<dbReference type="PROSITE" id="PS52016">
    <property type="entry name" value="TONB_DEPENDENT_REC_3"/>
    <property type="match status" value="1"/>
</dbReference>
<keyword evidence="6 13" id="KW-0812">Transmembrane</keyword>
<comment type="subcellular location">
    <subcellularLocation>
        <location evidence="1 13">Cell outer membrane</location>
        <topology evidence="1 13">Multi-pass membrane protein</topology>
    </subcellularLocation>
</comment>
<dbReference type="Gene3D" id="2.170.130.10">
    <property type="entry name" value="TonB-dependent receptor, plug domain"/>
    <property type="match status" value="1"/>
</dbReference>
<evidence type="ECO:0000256" key="12">
    <source>
        <dbReference type="ARBA" id="ARBA00023237"/>
    </source>
</evidence>
<keyword evidence="8" id="KW-0408">Iron</keyword>
<evidence type="ECO:0000256" key="8">
    <source>
        <dbReference type="ARBA" id="ARBA00023004"/>
    </source>
</evidence>
<feature type="domain" description="TonB-dependent receptor-like beta-barrel" evidence="17">
    <location>
        <begin position="408"/>
        <end position="835"/>
    </location>
</feature>
<evidence type="ECO:0000256" key="14">
    <source>
        <dbReference type="RuleBase" id="RU003357"/>
    </source>
</evidence>
<dbReference type="Pfam" id="PF00593">
    <property type="entry name" value="TonB_dep_Rec_b-barrel"/>
    <property type="match status" value="1"/>
</dbReference>
<dbReference type="Pfam" id="PF11741">
    <property type="entry name" value="AMIN"/>
    <property type="match status" value="1"/>
</dbReference>
<evidence type="ECO:0000256" key="1">
    <source>
        <dbReference type="ARBA" id="ARBA00004571"/>
    </source>
</evidence>
<organism evidence="20 21">
    <name type="scientific">Nostoc punctiforme (strain ATCC 29133 / PCC 73102)</name>
    <dbReference type="NCBI Taxonomy" id="63737"/>
    <lineage>
        <taxon>Bacteria</taxon>
        <taxon>Bacillati</taxon>
        <taxon>Cyanobacteriota</taxon>
        <taxon>Cyanophyceae</taxon>
        <taxon>Nostocales</taxon>
        <taxon>Nostocaceae</taxon>
        <taxon>Nostoc</taxon>
    </lineage>
</organism>
<keyword evidence="4 13" id="KW-1134">Transmembrane beta strand</keyword>
<dbReference type="Proteomes" id="UP000001191">
    <property type="component" value="Chromosome"/>
</dbReference>
<dbReference type="GO" id="GO:0015344">
    <property type="term" value="F:siderophore uptake transmembrane transporter activity"/>
    <property type="evidence" value="ECO:0007669"/>
    <property type="project" value="TreeGrafter"/>
</dbReference>
<protein>
    <submittedName>
        <fullName evidence="20">TonB-dependent siderophore receptor</fullName>
    </submittedName>
</protein>
<keyword evidence="7 16" id="KW-0732">Signal</keyword>
<evidence type="ECO:0000256" key="15">
    <source>
        <dbReference type="SAM" id="MobiDB-lite"/>
    </source>
</evidence>
<evidence type="ECO:0000256" key="4">
    <source>
        <dbReference type="ARBA" id="ARBA00022452"/>
    </source>
</evidence>
<evidence type="ECO:0000256" key="6">
    <source>
        <dbReference type="ARBA" id="ARBA00022692"/>
    </source>
</evidence>
<keyword evidence="3 13" id="KW-0813">Transport</keyword>
<dbReference type="eggNOG" id="COG4773">
    <property type="taxonomic scope" value="Bacteria"/>
</dbReference>
<dbReference type="FunFam" id="2.170.130.10:FF:000001">
    <property type="entry name" value="Catecholate siderophore TonB-dependent receptor"/>
    <property type="match status" value="1"/>
</dbReference>
<keyword evidence="11 13" id="KW-0472">Membrane</keyword>
<accession>B2J112</accession>
<dbReference type="EnsemblBacteria" id="ACC81863">
    <property type="protein sequence ID" value="ACC81863"/>
    <property type="gene ID" value="Npun_F3454"/>
</dbReference>
<evidence type="ECO:0000256" key="9">
    <source>
        <dbReference type="ARBA" id="ARBA00023065"/>
    </source>
</evidence>
<feature type="domain" description="TonB-dependent receptor plug" evidence="18">
    <location>
        <begin position="241"/>
        <end position="335"/>
    </location>
</feature>
<dbReference type="NCBIfam" id="TIGR01783">
    <property type="entry name" value="TonB-siderophor"/>
    <property type="match status" value="1"/>
</dbReference>
<keyword evidence="10 14" id="KW-0798">TonB box</keyword>
<sequence>MKLLRSLFISCFFIVVIIQPTQAKEVTEISRLQELNRSTRTVKEWLAQIEQQNPPDQKEKQESEVVQVTSVKANPTDKGLEVILQTSKGQELQVVNRSSGNNFITDIPNAQLRLPNGDAFTFRSTRPIAGVSEITVTNFDAQTIRVSVTGEAGVPIVELFDSPDEGIIFSVASSASSAQQPQQQPQTQNPTPSGQSEGSQQTQPTQPSAQNDEPIELVVTGEQDGYAVPEASTATKTDTPLRDIPQSIQVIPQQVIRDQGITRITDATRNVSGTTIASGYGNLIGDVRVRGFSSGFLRDGFASQPFFIDGGNIEQVEVLKGPASVLYGASEPGGIVNYVTKKPLSNPYYAVDLTAGSYDFYKSAIDLTGPLSNDKLLLYRLNVSYENSGSYRDFIDNDIVFIAPVVTYQVSDSTDITLAYEYLNAKLGFDRGFQPFSAFLQVPRNLNIAETDDFQDIEQHRLNLTLNHRFNQNLRLRSGFLYLSEKQDSFVTQPGELDADGRTLTDRSYFGGPSNADNYALQTDLIGDFKTGSITHQLLLGLEWRKRDQADRGISGVYEGSFDIFNPAYGLPRIADPNSFFEQTTITTGIYLQDQVTLLPNLKLLAGGRYDFVEYSSGDGQSAPTEFYDSAFSPRIGIVYQPIEPISLYASYSSSFVPNNSRTASGEPLEPSRGTQYEVGIKAELFDKRLSATLAVYDITKTNIPTTDPDDDQFLIAVGEVKSRGIELDIAGEISPGWKVIASGYLNDAFVSKDNNLPEGRRLTNAPTQGASLWTNYEIQKGDLRGLGIGAGLFFVGDRTANIDDPLTLPSYVRTDASISYKRDNWRAALNFKNIFNIKYYESNDYLVFPQAPFTLQGTISVEF</sequence>
<evidence type="ECO:0000313" key="20">
    <source>
        <dbReference type="EMBL" id="ACC81863.1"/>
    </source>
</evidence>
<feature type="compositionally biased region" description="Low complexity" evidence="15">
    <location>
        <begin position="173"/>
        <end position="208"/>
    </location>
</feature>
<dbReference type="AlphaFoldDB" id="B2J112"/>
<dbReference type="GO" id="GO:0009279">
    <property type="term" value="C:cell outer membrane"/>
    <property type="evidence" value="ECO:0007669"/>
    <property type="project" value="UniProtKB-SubCell"/>
</dbReference>
<gene>
    <name evidence="20" type="ordered locus">Npun_F3454</name>
</gene>
<keyword evidence="20" id="KW-0675">Receptor</keyword>
<reference evidence="21" key="1">
    <citation type="submission" date="2008-04" db="EMBL/GenBank/DDBJ databases">
        <title>Complete sequence of chromosome of Nostoc punctiforme ATCC 29133.</title>
        <authorList>
            <consortium name="US DOE Joint Genome Institute"/>
            <person name="Copeland A."/>
            <person name="Lucas S."/>
            <person name="Lapidus A."/>
            <person name="Glavina del Rio T."/>
            <person name="Dalin E."/>
            <person name="Tice H."/>
            <person name="Pitluck S."/>
            <person name="Chain P."/>
            <person name="Malfatti S."/>
            <person name="Shin M."/>
            <person name="Vergez L."/>
            <person name="Schmutz J."/>
            <person name="Larimer F."/>
            <person name="Land M."/>
            <person name="Hauser L."/>
            <person name="Kyrpides N."/>
            <person name="Kim E."/>
            <person name="Meeks J.C."/>
            <person name="Elhai J."/>
            <person name="Campbell E.L."/>
            <person name="Thiel T."/>
            <person name="Longmire J."/>
            <person name="Potts M."/>
            <person name="Atlas R."/>
        </authorList>
    </citation>
    <scope>NUCLEOTIDE SEQUENCE [LARGE SCALE GENOMIC DNA]</scope>
    <source>
        <strain evidence="21">ATCC 29133 / PCC 73102</strain>
    </source>
</reference>
<dbReference type="HOGENOM" id="CLU_008287_9_4_3"/>
<evidence type="ECO:0000256" key="13">
    <source>
        <dbReference type="PROSITE-ProRule" id="PRU01360"/>
    </source>
</evidence>
<dbReference type="InterPro" id="IPR037066">
    <property type="entry name" value="Plug_dom_sf"/>
</dbReference>
<feature type="domain" description="AMIN" evidence="19">
    <location>
        <begin position="71"/>
        <end position="152"/>
    </location>
</feature>
<dbReference type="STRING" id="63737.Npun_F3454"/>
<reference evidence="20 21" key="2">
    <citation type="journal article" date="2013" name="Plant Physiol.">
        <title>A Nostoc punctiforme Sugar Transporter Necessary to Establish a Cyanobacterium-Plant Symbiosis.</title>
        <authorList>
            <person name="Ekman M."/>
            <person name="Picossi S."/>
            <person name="Campbell E.L."/>
            <person name="Meeks J.C."/>
            <person name="Flores E."/>
        </authorList>
    </citation>
    <scope>NUCLEOTIDE SEQUENCE [LARGE SCALE GENOMIC DNA]</scope>
    <source>
        <strain evidence="21">ATCC 29133 / PCC 73102</strain>
    </source>
</reference>
<dbReference type="PANTHER" id="PTHR32552">
    <property type="entry name" value="FERRICHROME IRON RECEPTOR-RELATED"/>
    <property type="match status" value="1"/>
</dbReference>
<evidence type="ECO:0000256" key="11">
    <source>
        <dbReference type="ARBA" id="ARBA00023136"/>
    </source>
</evidence>
<dbReference type="InterPro" id="IPR010105">
    <property type="entry name" value="TonB_sidphr_rcpt"/>
</dbReference>
<evidence type="ECO:0000256" key="7">
    <source>
        <dbReference type="ARBA" id="ARBA00022729"/>
    </source>
</evidence>
<evidence type="ECO:0000259" key="18">
    <source>
        <dbReference type="Pfam" id="PF07715"/>
    </source>
</evidence>
<dbReference type="FunFam" id="2.40.170.20:FF:000005">
    <property type="entry name" value="TonB-dependent siderophore receptor"/>
    <property type="match status" value="1"/>
</dbReference>
<evidence type="ECO:0000256" key="5">
    <source>
        <dbReference type="ARBA" id="ARBA00022496"/>
    </source>
</evidence>
<evidence type="ECO:0000259" key="19">
    <source>
        <dbReference type="Pfam" id="PF11741"/>
    </source>
</evidence>
<dbReference type="PhylomeDB" id="B2J112"/>
<feature type="region of interest" description="Disordered" evidence="15">
    <location>
        <begin position="173"/>
        <end position="211"/>
    </location>
</feature>
<evidence type="ECO:0000256" key="3">
    <source>
        <dbReference type="ARBA" id="ARBA00022448"/>
    </source>
</evidence>
<dbReference type="InterPro" id="IPR021731">
    <property type="entry name" value="AMIN_dom"/>
</dbReference>
<dbReference type="InterPro" id="IPR036942">
    <property type="entry name" value="Beta-barrel_TonB_sf"/>
</dbReference>
<evidence type="ECO:0000313" key="21">
    <source>
        <dbReference type="Proteomes" id="UP000001191"/>
    </source>
</evidence>
<name>B2J112_NOSP7</name>
<keyword evidence="21" id="KW-1185">Reference proteome</keyword>
<evidence type="ECO:0000256" key="10">
    <source>
        <dbReference type="ARBA" id="ARBA00023077"/>
    </source>
</evidence>
<keyword evidence="12 13" id="KW-0998">Cell outer membrane</keyword>
<dbReference type="InterPro" id="IPR000531">
    <property type="entry name" value="Beta-barrel_TonB"/>
</dbReference>
<keyword evidence="9" id="KW-0406">Ion transport</keyword>
<dbReference type="GO" id="GO:0038023">
    <property type="term" value="F:signaling receptor activity"/>
    <property type="evidence" value="ECO:0007669"/>
    <property type="project" value="InterPro"/>
</dbReference>
<dbReference type="GO" id="GO:0015891">
    <property type="term" value="P:siderophore transport"/>
    <property type="evidence" value="ECO:0007669"/>
    <property type="project" value="InterPro"/>
</dbReference>
<keyword evidence="5" id="KW-0410">Iron transport</keyword>
<evidence type="ECO:0000256" key="16">
    <source>
        <dbReference type="SAM" id="SignalP"/>
    </source>
</evidence>
<dbReference type="EMBL" id="CP001037">
    <property type="protein sequence ID" value="ACC81863.1"/>
    <property type="molecule type" value="Genomic_DNA"/>
</dbReference>
<dbReference type="OrthoDB" id="503423at2"/>
<feature type="chain" id="PRO_5002779041" evidence="16">
    <location>
        <begin position="24"/>
        <end position="864"/>
    </location>
</feature>